<dbReference type="InterPro" id="IPR018962">
    <property type="entry name" value="DUF1995"/>
</dbReference>
<dbReference type="EMBL" id="CZCU02000145">
    <property type="protein sequence ID" value="VXD20313.1"/>
    <property type="molecule type" value="Genomic_DNA"/>
</dbReference>
<dbReference type="Pfam" id="PF09353">
    <property type="entry name" value="DUF1995"/>
    <property type="match status" value="1"/>
</dbReference>
<dbReference type="AlphaFoldDB" id="A0A7Z9BQM1"/>
<evidence type="ECO:0000259" key="1">
    <source>
        <dbReference type="Pfam" id="PF09353"/>
    </source>
</evidence>
<feature type="domain" description="DUF1995" evidence="1">
    <location>
        <begin position="169"/>
        <end position="373"/>
    </location>
</feature>
<keyword evidence="3" id="KW-1185">Reference proteome</keyword>
<gene>
    <name evidence="2" type="ORF">PL8927_690063</name>
</gene>
<comment type="caution">
    <text evidence="2">The sequence shown here is derived from an EMBL/GenBank/DDBJ whole genome shotgun (WGS) entry which is preliminary data.</text>
</comment>
<dbReference type="PANTHER" id="PTHR35509">
    <property type="entry name" value="DOMAIN PROTEIN, PUTATIVE (DUF1995)-RELATED"/>
    <property type="match status" value="1"/>
</dbReference>
<dbReference type="PANTHER" id="PTHR35509:SF1">
    <property type="entry name" value="DOMAIN PROTEIN, PUTATIVE (DUF1995)-RELATED"/>
    <property type="match status" value="1"/>
</dbReference>
<reference evidence="2" key="1">
    <citation type="submission" date="2019-10" db="EMBL/GenBank/DDBJ databases">
        <authorList>
            <consortium name="Genoscope - CEA"/>
            <person name="William W."/>
        </authorList>
    </citation>
    <scope>NUCLEOTIDE SEQUENCE [LARGE SCALE GENOMIC DNA]</scope>
    <source>
        <strain evidence="2">BBR_PRJEB10992</strain>
    </source>
</reference>
<proteinExistence type="predicted"/>
<accession>A0A7Z9BQM1</accession>
<evidence type="ECO:0000313" key="3">
    <source>
        <dbReference type="Proteomes" id="UP000184550"/>
    </source>
</evidence>
<name>A0A7Z9BQM1_9CYAN</name>
<evidence type="ECO:0000313" key="2">
    <source>
        <dbReference type="EMBL" id="VXD20313.1"/>
    </source>
</evidence>
<protein>
    <recommendedName>
        <fullName evidence="1">DUF1995 domain-containing protein</fullName>
    </recommendedName>
</protein>
<dbReference type="Proteomes" id="UP000184550">
    <property type="component" value="Unassembled WGS sequence"/>
</dbReference>
<sequence>MFNSIDDDPLESILQQYSLSFTDKKFINKLSEEDDLMVVFGLTQEIKDLNKQYWGRELGKCWERLVIEVCRQSCADFYPAGKDELCDLRIGTDAIDTKYRIGSGDIGTLKNFREHAKELKDRGYTPILLISIYKLGYKPEEGYTQDKLTNNSNSIKNLNNHIAVMSQLPNSLEEAIEQAKQATKAALADGYKLIQVELVFPEIELEAQSIAQEFIPVIEQPDRQLVVLFPDTGAAALARRDWGKTCFRVTDLGTSRSPVETRLEPEDQQFLVVSPSAVEVAQMEKLSQLAGDRPVILLNPKLEDIAIIGIGYAARQLRERFIKTIESCYYLKFLEGAALRRCYPSIWEVWLEIDGQYQLIAEQATKPVGDELDLILAQVTQGSDESVGQPVQRPKKGVLSGLQSFIRALSQ</sequence>
<dbReference type="InterPro" id="IPR053021">
    <property type="entry name" value="Chloroplast_ADK"/>
</dbReference>
<organism evidence="2 3">
    <name type="scientific">Planktothrix serta PCC 8927</name>
    <dbReference type="NCBI Taxonomy" id="671068"/>
    <lineage>
        <taxon>Bacteria</taxon>
        <taxon>Bacillati</taxon>
        <taxon>Cyanobacteriota</taxon>
        <taxon>Cyanophyceae</taxon>
        <taxon>Oscillatoriophycideae</taxon>
        <taxon>Oscillatoriales</taxon>
        <taxon>Microcoleaceae</taxon>
        <taxon>Planktothrix</taxon>
    </lineage>
</organism>